<accession>A0ABT5YU60</accession>
<evidence type="ECO:0000256" key="2">
    <source>
        <dbReference type="ARBA" id="ARBA00022692"/>
    </source>
</evidence>
<keyword evidence="2 8" id="KW-0812">Transmembrane</keyword>
<keyword evidence="5 8" id="KW-1133">Transmembrane helix</keyword>
<dbReference type="SMART" id="SM00382">
    <property type="entry name" value="AAA"/>
    <property type="match status" value="1"/>
</dbReference>
<organism evidence="11 12">
    <name type="scientific">Streptantibioticus ferralitis</name>
    <dbReference type="NCBI Taxonomy" id="236510"/>
    <lineage>
        <taxon>Bacteria</taxon>
        <taxon>Bacillati</taxon>
        <taxon>Actinomycetota</taxon>
        <taxon>Actinomycetes</taxon>
        <taxon>Kitasatosporales</taxon>
        <taxon>Streptomycetaceae</taxon>
        <taxon>Streptantibioticus</taxon>
    </lineage>
</organism>
<dbReference type="RefSeq" id="WP_275808756.1">
    <property type="nucleotide sequence ID" value="NZ_BAAANM010000012.1"/>
</dbReference>
<evidence type="ECO:0000256" key="6">
    <source>
        <dbReference type="ARBA" id="ARBA00023136"/>
    </source>
</evidence>
<dbReference type="InterPro" id="IPR003439">
    <property type="entry name" value="ABC_transporter-like_ATP-bd"/>
</dbReference>
<evidence type="ECO:0000256" key="5">
    <source>
        <dbReference type="ARBA" id="ARBA00022989"/>
    </source>
</evidence>
<dbReference type="InterPro" id="IPR003593">
    <property type="entry name" value="AAA+_ATPase"/>
</dbReference>
<dbReference type="EMBL" id="JARHTQ010000002">
    <property type="protein sequence ID" value="MDF2255089.1"/>
    <property type="molecule type" value="Genomic_DNA"/>
</dbReference>
<evidence type="ECO:0000313" key="11">
    <source>
        <dbReference type="EMBL" id="MDF2255089.1"/>
    </source>
</evidence>
<dbReference type="PROSITE" id="PS50893">
    <property type="entry name" value="ABC_TRANSPORTER_2"/>
    <property type="match status" value="1"/>
</dbReference>
<keyword evidence="6 8" id="KW-0472">Membrane</keyword>
<keyword evidence="3" id="KW-0547">Nucleotide-binding</keyword>
<evidence type="ECO:0000256" key="8">
    <source>
        <dbReference type="SAM" id="Phobius"/>
    </source>
</evidence>
<feature type="transmembrane region" description="Helical" evidence="8">
    <location>
        <begin position="300"/>
        <end position="323"/>
    </location>
</feature>
<evidence type="ECO:0000313" key="12">
    <source>
        <dbReference type="Proteomes" id="UP001220022"/>
    </source>
</evidence>
<dbReference type="InterPro" id="IPR011527">
    <property type="entry name" value="ABC1_TM_dom"/>
</dbReference>
<dbReference type="PROSITE" id="PS50929">
    <property type="entry name" value="ABC_TM1F"/>
    <property type="match status" value="1"/>
</dbReference>
<dbReference type="Gene3D" id="3.40.50.300">
    <property type="entry name" value="P-loop containing nucleotide triphosphate hydrolases"/>
    <property type="match status" value="1"/>
</dbReference>
<dbReference type="SUPFAM" id="SSF52540">
    <property type="entry name" value="P-loop containing nucleoside triphosphate hydrolases"/>
    <property type="match status" value="1"/>
</dbReference>
<comment type="caution">
    <text evidence="11">The sequence shown here is derived from an EMBL/GenBank/DDBJ whole genome shotgun (WGS) entry which is preliminary data.</text>
</comment>
<keyword evidence="4 11" id="KW-0067">ATP-binding</keyword>
<feature type="region of interest" description="Disordered" evidence="7">
    <location>
        <begin position="615"/>
        <end position="638"/>
    </location>
</feature>
<evidence type="ECO:0000256" key="1">
    <source>
        <dbReference type="ARBA" id="ARBA00004651"/>
    </source>
</evidence>
<feature type="domain" description="ABC transporter" evidence="9">
    <location>
        <begin position="379"/>
        <end position="613"/>
    </location>
</feature>
<gene>
    <name evidence="11" type="ORF">P2L57_04885</name>
</gene>
<keyword evidence="12" id="KW-1185">Reference proteome</keyword>
<feature type="domain" description="ABC transmembrane type-1" evidence="10">
    <location>
        <begin position="18"/>
        <end position="335"/>
    </location>
</feature>
<evidence type="ECO:0000256" key="7">
    <source>
        <dbReference type="SAM" id="MobiDB-lite"/>
    </source>
</evidence>
<dbReference type="SUPFAM" id="SSF90123">
    <property type="entry name" value="ABC transporter transmembrane region"/>
    <property type="match status" value="1"/>
</dbReference>
<evidence type="ECO:0000256" key="4">
    <source>
        <dbReference type="ARBA" id="ARBA00022840"/>
    </source>
</evidence>
<feature type="transmembrane region" description="Helical" evidence="8">
    <location>
        <begin position="273"/>
        <end position="294"/>
    </location>
</feature>
<protein>
    <submittedName>
        <fullName evidence="11">ABC transporter ATP-binding protein</fullName>
    </submittedName>
</protein>
<dbReference type="InterPro" id="IPR039421">
    <property type="entry name" value="Type_1_exporter"/>
</dbReference>
<dbReference type="PANTHER" id="PTHR43394">
    <property type="entry name" value="ATP-DEPENDENT PERMEASE MDL1, MITOCHONDRIAL"/>
    <property type="match status" value="1"/>
</dbReference>
<dbReference type="Gene3D" id="1.20.1560.10">
    <property type="entry name" value="ABC transporter type 1, transmembrane domain"/>
    <property type="match status" value="1"/>
</dbReference>
<dbReference type="InterPro" id="IPR027417">
    <property type="entry name" value="P-loop_NTPase"/>
</dbReference>
<comment type="subcellular location">
    <subcellularLocation>
        <location evidence="1">Cell membrane</location>
        <topology evidence="1">Multi-pass membrane protein</topology>
    </subcellularLocation>
</comment>
<sequence>MIRFLYRHLRGRRLLVCLAVALTFVAVASDVLAAFPFKIILDKIVNHRDPDIPFTDWLIDYFDRFGNRGGTDATEEHTQLGVLLFAGLMFLALGLISAVVAFVQLSVAAFVGQDLGAKLRKKLFAHIEHLPLDWHVRQQVGEVVQRVSGNITDIEKLVTDGLVDLLSGVLTLAGILTVMLVLNWQFTVLAMCMAPLLFVTVLLYTRWVKRASKEAARAAGHVARVASASITAIVELKAFTLERWAARAFGGHVDRQRRFGLQAGRRQAEFNPLVIVFITVSDVVIITLGAWIAAGHEQGYTLGILTIPAASLTIGTLTVFLAYSKQLYQPMRDLSKLTLLASTAAAAAGRIQEILDQPREDHRLASRRYAGPPRIRGEIAYRGVVFGYDPHRPVLHGIDLHIRVGTRLALVGLSGSGKTTLTRLLPRFYESWQGSVTVDGVDVRDYPLGVLRDNIAIVPEDSILFEGTVRDNIAIGRPGATDDQVITAARQAHIHDTITGLPGGYHSAVRELGKNFSRGQRQRIAIARALLRDAPILILDEPTTNLDVEAEAEVLRALERLTRGRTVIVISHRLSTLGQVDEIAVLQAGRIAERGTYRQLQAQGGPFARLLTEQNRYAAEPLTPAPADGTPQERKQQA</sequence>
<feature type="transmembrane region" description="Helical" evidence="8">
    <location>
        <begin position="162"/>
        <end position="182"/>
    </location>
</feature>
<dbReference type="GO" id="GO:0005524">
    <property type="term" value="F:ATP binding"/>
    <property type="evidence" value="ECO:0007669"/>
    <property type="project" value="UniProtKB-KW"/>
</dbReference>
<feature type="transmembrane region" description="Helical" evidence="8">
    <location>
        <begin position="188"/>
        <end position="207"/>
    </location>
</feature>
<evidence type="ECO:0000259" key="10">
    <source>
        <dbReference type="PROSITE" id="PS50929"/>
    </source>
</evidence>
<dbReference type="PANTHER" id="PTHR43394:SF1">
    <property type="entry name" value="ATP-BINDING CASSETTE SUB-FAMILY B MEMBER 10, MITOCHONDRIAL"/>
    <property type="match status" value="1"/>
</dbReference>
<reference evidence="11 12" key="1">
    <citation type="submission" date="2023-03" db="EMBL/GenBank/DDBJ databases">
        <title>Draft genome sequence of type strain Streptomyces ferralitis JCM 14344.</title>
        <authorList>
            <person name="Klaysubun C."/>
            <person name="Duangmal K."/>
        </authorList>
    </citation>
    <scope>NUCLEOTIDE SEQUENCE [LARGE SCALE GENOMIC DNA]</scope>
    <source>
        <strain evidence="11 12">JCM 14344</strain>
    </source>
</reference>
<dbReference type="Pfam" id="PF00664">
    <property type="entry name" value="ABC_membrane"/>
    <property type="match status" value="1"/>
</dbReference>
<name>A0ABT5YU60_9ACTN</name>
<evidence type="ECO:0000259" key="9">
    <source>
        <dbReference type="PROSITE" id="PS50893"/>
    </source>
</evidence>
<dbReference type="InterPro" id="IPR036640">
    <property type="entry name" value="ABC1_TM_sf"/>
</dbReference>
<proteinExistence type="predicted"/>
<feature type="transmembrane region" description="Helical" evidence="8">
    <location>
        <begin position="82"/>
        <end position="112"/>
    </location>
</feature>
<dbReference type="Proteomes" id="UP001220022">
    <property type="component" value="Unassembled WGS sequence"/>
</dbReference>
<dbReference type="Pfam" id="PF00005">
    <property type="entry name" value="ABC_tran"/>
    <property type="match status" value="1"/>
</dbReference>
<evidence type="ECO:0000256" key="3">
    <source>
        <dbReference type="ARBA" id="ARBA00022741"/>
    </source>
</evidence>